<keyword evidence="6" id="KW-1133">Transmembrane helix</keyword>
<evidence type="ECO:0000259" key="9">
    <source>
        <dbReference type="PROSITE" id="PS51779"/>
    </source>
</evidence>
<keyword evidence="4" id="KW-0132">Cell division</keyword>
<dbReference type="Gene3D" id="3.10.20.310">
    <property type="entry name" value="membrane protein fhac"/>
    <property type="match status" value="1"/>
</dbReference>
<evidence type="ECO:0000256" key="8">
    <source>
        <dbReference type="ARBA" id="ARBA00023306"/>
    </source>
</evidence>
<accession>A0A9W6LAE0</accession>
<keyword evidence="7" id="KW-0472">Membrane</keyword>
<evidence type="ECO:0000313" key="11">
    <source>
        <dbReference type="Proteomes" id="UP001144372"/>
    </source>
</evidence>
<sequence>MLDLDAMRKRENRYRPDRVKRRKVLRMLLKSILGFAFLISFVVCMSAALAHAYYALLEAPWLRVEDLQITGLKHAERKHILDALRVPRYANLLTLKTAELSRRLESIPWLESSVVRIEPPGRIVVEVQEREPLAIIQADDLLLVDRKGILFSRTAREKHPDLLFVTGFQAMELQVGTTLPDEPLEELKEMCTALAKFKDWLPTSLISECRWLGEAGFTLYTPQRTIAIQMGSEGFEEKLVRLKGIFAMLRENQWLDSVTRIDLDYPNRAYVERHFPPQKDT</sequence>
<keyword evidence="11" id="KW-1185">Reference proteome</keyword>
<evidence type="ECO:0000256" key="6">
    <source>
        <dbReference type="ARBA" id="ARBA00022989"/>
    </source>
</evidence>
<keyword evidence="3" id="KW-0997">Cell inner membrane</keyword>
<dbReference type="GO" id="GO:0090529">
    <property type="term" value="P:cell septum assembly"/>
    <property type="evidence" value="ECO:0007669"/>
    <property type="project" value="InterPro"/>
</dbReference>
<evidence type="ECO:0000313" key="10">
    <source>
        <dbReference type="EMBL" id="GLI36000.1"/>
    </source>
</evidence>
<gene>
    <name evidence="10" type="ORF">DAMNIGENAA_34330</name>
</gene>
<comment type="subcellular location">
    <subcellularLocation>
        <location evidence="1">Membrane</location>
    </subcellularLocation>
</comment>
<evidence type="ECO:0000256" key="7">
    <source>
        <dbReference type="ARBA" id="ARBA00023136"/>
    </source>
</evidence>
<dbReference type="RefSeq" id="WP_281796142.1">
    <property type="nucleotide sequence ID" value="NZ_BSDR01000001.1"/>
</dbReference>
<dbReference type="Proteomes" id="UP001144372">
    <property type="component" value="Unassembled WGS sequence"/>
</dbReference>
<evidence type="ECO:0000256" key="3">
    <source>
        <dbReference type="ARBA" id="ARBA00022519"/>
    </source>
</evidence>
<dbReference type="InterPro" id="IPR034746">
    <property type="entry name" value="POTRA"/>
</dbReference>
<dbReference type="Pfam" id="PF03799">
    <property type="entry name" value="FtsQ_DivIB_C"/>
    <property type="match status" value="1"/>
</dbReference>
<evidence type="ECO:0000256" key="2">
    <source>
        <dbReference type="ARBA" id="ARBA00022475"/>
    </source>
</evidence>
<dbReference type="PANTHER" id="PTHR35851:SF1">
    <property type="entry name" value="CELL DIVISION PROTEIN FTSQ"/>
    <property type="match status" value="1"/>
</dbReference>
<dbReference type="GO" id="GO:0016020">
    <property type="term" value="C:membrane"/>
    <property type="evidence" value="ECO:0007669"/>
    <property type="project" value="UniProtKB-SubCell"/>
</dbReference>
<protein>
    <recommendedName>
        <fullName evidence="9">POTRA domain-containing protein</fullName>
    </recommendedName>
</protein>
<feature type="domain" description="POTRA" evidence="9">
    <location>
        <begin position="62"/>
        <end position="130"/>
    </location>
</feature>
<dbReference type="InterPro" id="IPR005548">
    <property type="entry name" value="Cell_div_FtsQ/DivIB_C"/>
</dbReference>
<proteinExistence type="predicted"/>
<evidence type="ECO:0000256" key="5">
    <source>
        <dbReference type="ARBA" id="ARBA00022692"/>
    </source>
</evidence>
<reference evidence="10" key="1">
    <citation type="submission" date="2022-12" db="EMBL/GenBank/DDBJ databases">
        <title>Reference genome sequencing for broad-spectrum identification of bacterial and archaeal isolates by mass spectrometry.</title>
        <authorList>
            <person name="Sekiguchi Y."/>
            <person name="Tourlousse D.M."/>
        </authorList>
    </citation>
    <scope>NUCLEOTIDE SEQUENCE</scope>
    <source>
        <strain evidence="10">ASRB1</strain>
    </source>
</reference>
<evidence type="ECO:0000256" key="1">
    <source>
        <dbReference type="ARBA" id="ARBA00004370"/>
    </source>
</evidence>
<organism evidence="10 11">
    <name type="scientific">Desulforhabdus amnigena</name>
    <dbReference type="NCBI Taxonomy" id="40218"/>
    <lineage>
        <taxon>Bacteria</taxon>
        <taxon>Pseudomonadati</taxon>
        <taxon>Thermodesulfobacteriota</taxon>
        <taxon>Syntrophobacteria</taxon>
        <taxon>Syntrophobacterales</taxon>
        <taxon>Syntrophobacteraceae</taxon>
        <taxon>Desulforhabdus</taxon>
    </lineage>
</organism>
<name>A0A9W6LAE0_9BACT</name>
<dbReference type="InterPro" id="IPR013685">
    <property type="entry name" value="POTRA_FtsQ_type"/>
</dbReference>
<keyword evidence="5" id="KW-0812">Transmembrane</keyword>
<dbReference type="InterPro" id="IPR026579">
    <property type="entry name" value="FtsQ"/>
</dbReference>
<dbReference type="PROSITE" id="PS51779">
    <property type="entry name" value="POTRA"/>
    <property type="match status" value="1"/>
</dbReference>
<dbReference type="EMBL" id="BSDR01000001">
    <property type="protein sequence ID" value="GLI36000.1"/>
    <property type="molecule type" value="Genomic_DNA"/>
</dbReference>
<dbReference type="Pfam" id="PF08478">
    <property type="entry name" value="POTRA_1"/>
    <property type="match status" value="1"/>
</dbReference>
<evidence type="ECO:0000256" key="4">
    <source>
        <dbReference type="ARBA" id="ARBA00022618"/>
    </source>
</evidence>
<dbReference type="PANTHER" id="PTHR35851">
    <property type="entry name" value="CELL DIVISION PROTEIN FTSQ"/>
    <property type="match status" value="1"/>
</dbReference>
<keyword evidence="8" id="KW-0131">Cell cycle</keyword>
<dbReference type="AlphaFoldDB" id="A0A9W6LAE0"/>
<comment type="caution">
    <text evidence="10">The sequence shown here is derived from an EMBL/GenBank/DDBJ whole genome shotgun (WGS) entry which is preliminary data.</text>
</comment>
<keyword evidence="2" id="KW-1003">Cell membrane</keyword>